<sequence>MTKGPGRSDCYRVGVTYGYRECLREGRVRAVKSCAASSPALRGSTDLR</sequence>
<dbReference type="AlphaFoldDB" id="A0A448DHN5"/>
<protein>
    <submittedName>
        <fullName evidence="1">Uncharacterized protein</fullName>
    </submittedName>
</protein>
<name>A0A448DHN5_PSEFL</name>
<gene>
    <name evidence="1" type="ORF">NCTC9428_00053</name>
</gene>
<evidence type="ECO:0000313" key="1">
    <source>
        <dbReference type="EMBL" id="VEF06331.1"/>
    </source>
</evidence>
<dbReference type="EMBL" id="LR134318">
    <property type="protein sequence ID" value="VEF06331.1"/>
    <property type="molecule type" value="Genomic_DNA"/>
</dbReference>
<dbReference type="Proteomes" id="UP000281909">
    <property type="component" value="Chromosome"/>
</dbReference>
<organism evidence="1 2">
    <name type="scientific">Pseudomonas fluorescens</name>
    <dbReference type="NCBI Taxonomy" id="294"/>
    <lineage>
        <taxon>Bacteria</taxon>
        <taxon>Pseudomonadati</taxon>
        <taxon>Pseudomonadota</taxon>
        <taxon>Gammaproteobacteria</taxon>
        <taxon>Pseudomonadales</taxon>
        <taxon>Pseudomonadaceae</taxon>
        <taxon>Pseudomonas</taxon>
    </lineage>
</organism>
<accession>A0A448DHN5</accession>
<proteinExistence type="predicted"/>
<evidence type="ECO:0000313" key="2">
    <source>
        <dbReference type="Proteomes" id="UP000281909"/>
    </source>
</evidence>
<reference evidence="1 2" key="1">
    <citation type="submission" date="2018-12" db="EMBL/GenBank/DDBJ databases">
        <authorList>
            <consortium name="Pathogen Informatics"/>
        </authorList>
    </citation>
    <scope>NUCLEOTIDE SEQUENCE [LARGE SCALE GENOMIC DNA]</scope>
    <source>
        <strain evidence="1 2">NCTC9428</strain>
    </source>
</reference>